<evidence type="ECO:0000256" key="2">
    <source>
        <dbReference type="SAM" id="SignalP"/>
    </source>
</evidence>
<feature type="signal peptide" evidence="2">
    <location>
        <begin position="1"/>
        <end position="22"/>
    </location>
</feature>
<keyword evidence="2" id="KW-0732">Signal</keyword>
<feature type="domain" description="Peptidase S1" evidence="3">
    <location>
        <begin position="44"/>
        <end position="229"/>
    </location>
</feature>
<dbReference type="Gene3D" id="2.40.10.10">
    <property type="entry name" value="Trypsin-like serine proteases"/>
    <property type="match status" value="2"/>
</dbReference>
<dbReference type="InterPro" id="IPR001254">
    <property type="entry name" value="Trypsin_dom"/>
</dbReference>
<organism evidence="4 5">
    <name type="scientific">Staphylococcus delphini</name>
    <dbReference type="NCBI Taxonomy" id="53344"/>
    <lineage>
        <taxon>Bacteria</taxon>
        <taxon>Bacillati</taxon>
        <taxon>Bacillota</taxon>
        <taxon>Bacilli</taxon>
        <taxon>Bacillales</taxon>
        <taxon>Staphylococcaceae</taxon>
        <taxon>Staphylococcus</taxon>
        <taxon>Staphylococcus intermedius group</taxon>
    </lineage>
</organism>
<keyword evidence="4" id="KW-0645">Protease</keyword>
<evidence type="ECO:0000313" key="4">
    <source>
        <dbReference type="EMBL" id="PCF54327.1"/>
    </source>
</evidence>
<sequence length="236" mass="26480">MKKFRLLLLLSVVFLLLSPVDAAYAKKGTQVRVPDTIADPHSKYTAKYRSGIYHTCTAILISSTAAVTAKHCGGNRRLKYGGTIYPGASGYSTPFGYMNISDYIPNSKYDIAVIKGTLRDQDKFYKYYIKPFKTKVTGYTKEELQGFVKKEAYSYGYPNLDPIYYQYRSDGQILFSQTTPLYLRTDLPAYGGQSGSGVVTKDSHFVGIIITRTTDHKANVLPFTTDIANWINKYAN</sequence>
<dbReference type="GO" id="GO:0004252">
    <property type="term" value="F:serine-type endopeptidase activity"/>
    <property type="evidence" value="ECO:0007669"/>
    <property type="project" value="InterPro"/>
</dbReference>
<dbReference type="AlphaFoldDB" id="A0A2A4GW40"/>
<keyword evidence="1" id="KW-0378">Hydrolase</keyword>
<evidence type="ECO:0000256" key="1">
    <source>
        <dbReference type="ARBA" id="ARBA00022825"/>
    </source>
</evidence>
<dbReference type="Proteomes" id="UP000218335">
    <property type="component" value="Unassembled WGS sequence"/>
</dbReference>
<dbReference type="EMBL" id="MWUU01000014">
    <property type="protein sequence ID" value="PCF54327.1"/>
    <property type="molecule type" value="Genomic_DNA"/>
</dbReference>
<reference evidence="4 5" key="1">
    <citation type="journal article" date="2017" name="PLoS ONE">
        <title>Development of a real-time PCR for detection of Staphylococcus pseudintermedius using a novel automated comparison of whole-genome sequences.</title>
        <authorList>
            <person name="Verstappen K.M."/>
            <person name="Huijbregts L."/>
            <person name="Spaninks M."/>
            <person name="Wagenaar J.A."/>
            <person name="Fluit A.C."/>
            <person name="Duim B."/>
        </authorList>
    </citation>
    <scope>NUCLEOTIDE SEQUENCE [LARGE SCALE GENOMIC DNA]</scope>
    <source>
        <strain evidence="4 5">215070706401-1</strain>
    </source>
</reference>
<gene>
    <name evidence="4" type="ORF">B5C08_10065</name>
</gene>
<accession>A0A2A4GW40</accession>
<dbReference type="InterPro" id="IPR009003">
    <property type="entry name" value="Peptidase_S1_PA"/>
</dbReference>
<dbReference type="Pfam" id="PF00089">
    <property type="entry name" value="Trypsin"/>
    <property type="match status" value="1"/>
</dbReference>
<name>A0A2A4GW40_9STAP</name>
<dbReference type="GO" id="GO:0006508">
    <property type="term" value="P:proteolysis"/>
    <property type="evidence" value="ECO:0007669"/>
    <property type="project" value="UniProtKB-KW"/>
</dbReference>
<proteinExistence type="predicted"/>
<dbReference type="InterPro" id="IPR043504">
    <property type="entry name" value="Peptidase_S1_PA_chymotrypsin"/>
</dbReference>
<dbReference type="SUPFAM" id="SSF50494">
    <property type="entry name" value="Trypsin-like serine proteases"/>
    <property type="match status" value="1"/>
</dbReference>
<comment type="caution">
    <text evidence="4">The sequence shown here is derived from an EMBL/GenBank/DDBJ whole genome shotgun (WGS) entry which is preliminary data.</text>
</comment>
<protein>
    <submittedName>
        <fullName evidence="4">Serine protease</fullName>
    </submittedName>
</protein>
<dbReference type="RefSeq" id="WP_096593310.1">
    <property type="nucleotide sequence ID" value="NZ_MWRM01000003.1"/>
</dbReference>
<keyword evidence="1" id="KW-0720">Serine protease</keyword>
<feature type="chain" id="PRO_5038354551" evidence="2">
    <location>
        <begin position="23"/>
        <end position="236"/>
    </location>
</feature>
<evidence type="ECO:0000259" key="3">
    <source>
        <dbReference type="Pfam" id="PF00089"/>
    </source>
</evidence>
<evidence type="ECO:0000313" key="5">
    <source>
        <dbReference type="Proteomes" id="UP000218335"/>
    </source>
</evidence>